<dbReference type="HOGENOM" id="CLU_1501581_0_0_11"/>
<protein>
    <submittedName>
        <fullName evidence="3">Transcriptional regulator, MarR family</fullName>
    </submittedName>
</protein>
<dbReference type="SUPFAM" id="SSF46785">
    <property type="entry name" value="Winged helix' DNA-binding domain"/>
    <property type="match status" value="1"/>
</dbReference>
<dbReference type="PROSITE" id="PS50995">
    <property type="entry name" value="HTH_MARR_2"/>
    <property type="match status" value="1"/>
</dbReference>
<dbReference type="InterPro" id="IPR036388">
    <property type="entry name" value="WH-like_DNA-bd_sf"/>
</dbReference>
<evidence type="ECO:0000256" key="1">
    <source>
        <dbReference type="SAM" id="MobiDB-lite"/>
    </source>
</evidence>
<dbReference type="InterPro" id="IPR000835">
    <property type="entry name" value="HTH_MarR-typ"/>
</dbReference>
<proteinExistence type="predicted"/>
<dbReference type="GO" id="GO:0006950">
    <property type="term" value="P:response to stress"/>
    <property type="evidence" value="ECO:0007669"/>
    <property type="project" value="TreeGrafter"/>
</dbReference>
<dbReference type="PANTHER" id="PTHR33164:SF43">
    <property type="entry name" value="HTH-TYPE TRANSCRIPTIONAL REPRESSOR YETL"/>
    <property type="match status" value="1"/>
</dbReference>
<sequence length="179" mass="18572">MTTAPETAPTARPGAAELPGARSEADVIAVDPVTGSELGRLTLQAGLKVISVLDAAAGEVGLLASDLRALYLLQVVGSQNAGELAKRMFVPQSCVTLIADRLQKRDLLSRARDPRDGRRVVLTITAEGRGVLEAAAVLVRAELRSFFAPLSAAHAQELAVLLGRVVVPGSGEEHAAPPA</sequence>
<reference evidence="4" key="1">
    <citation type="journal article" date="2008" name="PLoS ONE">
        <title>Survival in nuclear waste, extreme resistance, and potential applications gleaned from the genome sequence of Kineococcus radiotolerans SRS30216.</title>
        <authorList>
            <person name="Bagwell C.E."/>
            <person name="Bhat S."/>
            <person name="Hawkins G.M."/>
            <person name="Smith B.W."/>
            <person name="Biswas T."/>
            <person name="Hoover T.R."/>
            <person name="Saunders E."/>
            <person name="Han C.S."/>
            <person name="Tsodikov O.V."/>
            <person name="Shimkets L.J."/>
        </authorList>
    </citation>
    <scope>NUCLEOTIDE SEQUENCE [LARGE SCALE GENOMIC DNA]</scope>
    <source>
        <strain evidence="4">ATCC BAA-149 / DSM 14245 / SRS30216</strain>
    </source>
</reference>
<evidence type="ECO:0000259" key="2">
    <source>
        <dbReference type="PROSITE" id="PS50995"/>
    </source>
</evidence>
<dbReference type="Proteomes" id="UP000001116">
    <property type="component" value="Chromosome"/>
</dbReference>
<name>A6WGI6_KINRD</name>
<dbReference type="RefSeq" id="WP_012085765.1">
    <property type="nucleotide sequence ID" value="NC_009664.2"/>
</dbReference>
<dbReference type="AlphaFoldDB" id="A6WGI6"/>
<dbReference type="Gene3D" id="1.10.10.10">
    <property type="entry name" value="Winged helix-like DNA-binding domain superfamily/Winged helix DNA-binding domain"/>
    <property type="match status" value="1"/>
</dbReference>
<dbReference type="Pfam" id="PF01047">
    <property type="entry name" value="MarR"/>
    <property type="match status" value="1"/>
</dbReference>
<organism evidence="3 4">
    <name type="scientific">Kineococcus radiotolerans (strain ATCC BAA-149 / DSM 14245 / SRS30216)</name>
    <dbReference type="NCBI Taxonomy" id="266940"/>
    <lineage>
        <taxon>Bacteria</taxon>
        <taxon>Bacillati</taxon>
        <taxon>Actinomycetota</taxon>
        <taxon>Actinomycetes</taxon>
        <taxon>Kineosporiales</taxon>
        <taxon>Kineosporiaceae</taxon>
        <taxon>Kineococcus</taxon>
    </lineage>
</organism>
<feature type="domain" description="HTH marR-type" evidence="2">
    <location>
        <begin position="35"/>
        <end position="167"/>
    </location>
</feature>
<dbReference type="GO" id="GO:0003700">
    <property type="term" value="F:DNA-binding transcription factor activity"/>
    <property type="evidence" value="ECO:0007669"/>
    <property type="project" value="InterPro"/>
</dbReference>
<dbReference type="KEGG" id="kra:Krad_4466"/>
<dbReference type="PRINTS" id="PR00598">
    <property type="entry name" value="HTHMARR"/>
</dbReference>
<evidence type="ECO:0000313" key="4">
    <source>
        <dbReference type="Proteomes" id="UP000001116"/>
    </source>
</evidence>
<feature type="compositionally biased region" description="Low complexity" evidence="1">
    <location>
        <begin position="1"/>
        <end position="16"/>
    </location>
</feature>
<keyword evidence="4" id="KW-1185">Reference proteome</keyword>
<dbReference type="EMBL" id="CP000750">
    <property type="protein sequence ID" value="ABS05925.1"/>
    <property type="molecule type" value="Genomic_DNA"/>
</dbReference>
<dbReference type="eggNOG" id="COG1846">
    <property type="taxonomic scope" value="Bacteria"/>
</dbReference>
<dbReference type="PANTHER" id="PTHR33164">
    <property type="entry name" value="TRANSCRIPTIONAL REGULATOR, MARR FAMILY"/>
    <property type="match status" value="1"/>
</dbReference>
<feature type="region of interest" description="Disordered" evidence="1">
    <location>
        <begin position="1"/>
        <end position="20"/>
    </location>
</feature>
<dbReference type="InterPro" id="IPR039422">
    <property type="entry name" value="MarR/SlyA-like"/>
</dbReference>
<gene>
    <name evidence="3" type="ordered locus">Krad_4466</name>
</gene>
<dbReference type="InterPro" id="IPR036390">
    <property type="entry name" value="WH_DNA-bd_sf"/>
</dbReference>
<dbReference type="SMART" id="SM00347">
    <property type="entry name" value="HTH_MARR"/>
    <property type="match status" value="1"/>
</dbReference>
<accession>A6WGI6</accession>
<dbReference type="OrthoDB" id="4549026at2"/>
<evidence type="ECO:0000313" key="3">
    <source>
        <dbReference type="EMBL" id="ABS05925.1"/>
    </source>
</evidence>